<dbReference type="GO" id="GO:0031048">
    <property type="term" value="P:regulatory ncRNA-mediated heterochromatin formation"/>
    <property type="evidence" value="ECO:0007669"/>
    <property type="project" value="TreeGrafter"/>
</dbReference>
<reference evidence="6" key="1">
    <citation type="journal article" date="2023" name="Mol. Phylogenet. Evol.">
        <title>Genome-scale phylogeny and comparative genomics of the fungal order Sordariales.</title>
        <authorList>
            <person name="Hensen N."/>
            <person name="Bonometti L."/>
            <person name="Westerberg I."/>
            <person name="Brannstrom I.O."/>
            <person name="Guillou S."/>
            <person name="Cros-Aarteil S."/>
            <person name="Calhoun S."/>
            <person name="Haridas S."/>
            <person name="Kuo A."/>
            <person name="Mondo S."/>
            <person name="Pangilinan J."/>
            <person name="Riley R."/>
            <person name="LaButti K."/>
            <person name="Andreopoulos B."/>
            <person name="Lipzen A."/>
            <person name="Chen C."/>
            <person name="Yan M."/>
            <person name="Daum C."/>
            <person name="Ng V."/>
            <person name="Clum A."/>
            <person name="Steindorff A."/>
            <person name="Ohm R.A."/>
            <person name="Martin F."/>
            <person name="Silar P."/>
            <person name="Natvig D.O."/>
            <person name="Lalanne C."/>
            <person name="Gautier V."/>
            <person name="Ament-Velasquez S.L."/>
            <person name="Kruys A."/>
            <person name="Hutchinson M.I."/>
            <person name="Powell A.J."/>
            <person name="Barry K."/>
            <person name="Miller A.N."/>
            <person name="Grigoriev I.V."/>
            <person name="Debuchy R."/>
            <person name="Gladieux P."/>
            <person name="Hiltunen Thoren M."/>
            <person name="Johannesson H."/>
        </authorList>
    </citation>
    <scope>NUCLEOTIDE SEQUENCE</scope>
    <source>
        <strain evidence="6">SMH4131-1</strain>
    </source>
</reference>
<feature type="compositionally biased region" description="Polar residues" evidence="2">
    <location>
        <begin position="1004"/>
        <end position="1020"/>
    </location>
</feature>
<dbReference type="Gene3D" id="3.40.50.300">
    <property type="entry name" value="P-loop containing nucleotide triphosphate hydrolases"/>
    <property type="match status" value="4"/>
</dbReference>
<dbReference type="PANTHER" id="PTHR10887:SF341">
    <property type="entry name" value="NFX1-TYPE ZINC FINGER-CONTAINING PROTEIN 1"/>
    <property type="match status" value="1"/>
</dbReference>
<evidence type="ECO:0000313" key="6">
    <source>
        <dbReference type="EMBL" id="KAK3336337.1"/>
    </source>
</evidence>
<dbReference type="Pfam" id="PF13086">
    <property type="entry name" value="AAA_11"/>
    <property type="match status" value="2"/>
</dbReference>
<dbReference type="Proteomes" id="UP001286456">
    <property type="component" value="Unassembled WGS sequence"/>
</dbReference>
<reference evidence="6" key="2">
    <citation type="submission" date="2023-06" db="EMBL/GenBank/DDBJ databases">
        <authorList>
            <consortium name="Lawrence Berkeley National Laboratory"/>
            <person name="Haridas S."/>
            <person name="Hensen N."/>
            <person name="Bonometti L."/>
            <person name="Westerberg I."/>
            <person name="Brannstrom I.O."/>
            <person name="Guillou S."/>
            <person name="Cros-Aarteil S."/>
            <person name="Calhoun S."/>
            <person name="Kuo A."/>
            <person name="Mondo S."/>
            <person name="Pangilinan J."/>
            <person name="Riley R."/>
            <person name="Labutti K."/>
            <person name="Andreopoulos B."/>
            <person name="Lipzen A."/>
            <person name="Chen C."/>
            <person name="Yanf M."/>
            <person name="Daum C."/>
            <person name="Ng V."/>
            <person name="Clum A."/>
            <person name="Steindorff A."/>
            <person name="Ohm R."/>
            <person name="Martin F."/>
            <person name="Silar P."/>
            <person name="Natvig D."/>
            <person name="Lalanne C."/>
            <person name="Gautier V."/>
            <person name="Ament-Velasquez S.L."/>
            <person name="Kruys A."/>
            <person name="Hutchinson M.I."/>
            <person name="Powell A.J."/>
            <person name="Barry K."/>
            <person name="Miller A.N."/>
            <person name="Grigoriev I.V."/>
            <person name="Debuchy R."/>
            <person name="Gladieux P."/>
            <person name="Thoren M.H."/>
            <person name="Johannesson H."/>
        </authorList>
    </citation>
    <scope>NUCLEOTIDE SEQUENCE</scope>
    <source>
        <strain evidence="6">SMH4131-1</strain>
    </source>
</reference>
<dbReference type="GO" id="GO:0004386">
    <property type="term" value="F:helicase activity"/>
    <property type="evidence" value="ECO:0007669"/>
    <property type="project" value="InterPro"/>
</dbReference>
<dbReference type="GO" id="GO:0031380">
    <property type="term" value="C:nuclear RNA-directed RNA polymerase complex"/>
    <property type="evidence" value="ECO:0007669"/>
    <property type="project" value="TreeGrafter"/>
</dbReference>
<keyword evidence="1" id="KW-0067">ATP-binding</keyword>
<organism evidence="6 7">
    <name type="scientific">Cercophora scortea</name>
    <dbReference type="NCBI Taxonomy" id="314031"/>
    <lineage>
        <taxon>Eukaryota</taxon>
        <taxon>Fungi</taxon>
        <taxon>Dikarya</taxon>
        <taxon>Ascomycota</taxon>
        <taxon>Pezizomycotina</taxon>
        <taxon>Sordariomycetes</taxon>
        <taxon>Sordariomycetidae</taxon>
        <taxon>Sordariales</taxon>
        <taxon>Lasiosphaeriaceae</taxon>
        <taxon>Cercophora</taxon>
    </lineage>
</organism>
<keyword evidence="1" id="KW-0547">Nucleotide-binding</keyword>
<dbReference type="EMBL" id="JAUEPO010000001">
    <property type="protein sequence ID" value="KAK3336337.1"/>
    <property type="molecule type" value="Genomic_DNA"/>
</dbReference>
<name>A0AAE0J3K9_9PEZI</name>
<gene>
    <name evidence="6" type="ORF">B0T19DRAFT_489604</name>
</gene>
<dbReference type="GO" id="GO:0016787">
    <property type="term" value="F:hydrolase activity"/>
    <property type="evidence" value="ECO:0007669"/>
    <property type="project" value="UniProtKB-KW"/>
</dbReference>
<feature type="domain" description="DNA2/NAM7 helicase helicase" evidence="3">
    <location>
        <begin position="599"/>
        <end position="686"/>
    </location>
</feature>
<keyword evidence="1" id="KW-0347">Helicase</keyword>
<dbReference type="AlphaFoldDB" id="A0AAE0J3K9"/>
<feature type="region of interest" description="Disordered" evidence="2">
    <location>
        <begin position="952"/>
        <end position="1033"/>
    </location>
</feature>
<protein>
    <submittedName>
        <fullName evidence="6">P-loop containing nucleoside triphosphate hydrolase protein</fullName>
    </submittedName>
</protein>
<keyword evidence="7" id="KW-1185">Reference proteome</keyword>
<evidence type="ECO:0000256" key="2">
    <source>
        <dbReference type="SAM" id="MobiDB-lite"/>
    </source>
</evidence>
<accession>A0AAE0J3K9</accession>
<dbReference type="CDD" id="cd18808">
    <property type="entry name" value="SF1_C_Upf1"/>
    <property type="match status" value="1"/>
</dbReference>
<evidence type="ECO:0000256" key="1">
    <source>
        <dbReference type="ARBA" id="ARBA00022806"/>
    </source>
</evidence>
<dbReference type="PANTHER" id="PTHR10887">
    <property type="entry name" value="DNA2/NAM7 HELICASE FAMILY"/>
    <property type="match status" value="1"/>
</dbReference>
<evidence type="ECO:0000313" key="7">
    <source>
        <dbReference type="Proteomes" id="UP001286456"/>
    </source>
</evidence>
<dbReference type="InterPro" id="IPR047187">
    <property type="entry name" value="SF1_C_Upf1"/>
</dbReference>
<dbReference type="InterPro" id="IPR027417">
    <property type="entry name" value="P-loop_NTPase"/>
</dbReference>
<dbReference type="InterPro" id="IPR057373">
    <property type="entry name" value="ZNFX1"/>
</dbReference>
<feature type="domain" description="DNA2/NAM7 helicase-like C-terminal" evidence="4">
    <location>
        <begin position="799"/>
        <end position="847"/>
    </location>
</feature>
<sequence length="1164" mass="130038">MPPVTTHHSSQGAQQHLFELSVQKTVENHVFFTPNGGGSWNSLPEFPTSAEILADRPAFLPENPVDEPWSSKEEYLEAQYRILRCEGTEGLRSSVAAFANETLRGREMVDDGSTCIYTAVRVKSYTMAKLGPIVRVEFSTKRSRYRIKWQQSKRLTPGTIVAISTKEDSFQTVCKIAAVAQRLYRDGLDQSPPLVDLMWARPDEAVLDPELELVMIESRASCWEALRHTLVGLQHFSLTTSPLIKYLTGSNNTDTSPDFVRNCPRMDLSSIAHRGTNQDKPTIFALSNYDVTSDGTIQGVDDLTTLDPSQLRGLQRIISKEMAIVQGPPGTGKTFTSVEALKVMLATRHRQGGPPIIVSAQTNHALDLLLAHCLDAGAEIVRVGGRTEHPRIMEHSIYQTRFRWKAGPDTIHVMKALERARKINISEIQALVRSVFCDELLNPKALLDAGVITLAQYESLCDDTMETHRDIAARGPFALWLGDSLISARITQDKYPSQDDRAEEQAKLVADEFEFDGDLDNIADDEEDQDRIQGTEIKLAHVWTGREPGHIGAWQHEADHQLRYYEDLYEIEPALRGVVYRQLQAALLAAVTPNFTKLLARSVEISRKLKAIRWKRDVQMVNALNIDIVGCTTTGLTKYRGLIAALHPRSMLIEEAAETREANVTSALYPSIQQLILVGDHQQLAPRCDIHWLGEEPYNLNVSLFQRMVNLKTPFVMLNQQRRMKEELRKIISPFYPDLTDHPVVLSQANRPDVPGMGGRNCWFFDHTWPEEANSDQSKFNQEEAQMITGFVAYLVANGTPNDIVILSLVRSPRPGCNYAVGFLEDQRRAVVAISRARRGFYVFGNLENMLGAHEGSLNLWGTIWNGFAEQRRVNRKLGLPIVCQQHHAETWIKEVDDWGDKAGGCDLKCQQIRPCGHLCTLNEPCRQILGCGHGCQKYCSEPSNPSAMLQAEVNRRKQQAQMSQPPTSQRNIQQTASGRGNGSRRGHRGGRGNFGNHGRSSIAGPSTTNAQGRGKQQQAHAVPLPPPTMLLAPNAGSRMAVLAPISGPIPTGPSNPRNSSTRWERFTANIEQHERNLHQQARSNHHGWRSWRRAQSSPETIMAVTTLPADLVPLPKSRHLLSKAEKSITAPIDPPIQRPPPKISLAQKMLLIPRPPARNPRLC</sequence>
<comment type="caution">
    <text evidence="6">The sequence shown here is derived from an EMBL/GenBank/DDBJ whole genome shotgun (WGS) entry which is preliminary data.</text>
</comment>
<feature type="domain" description="ZNFX1" evidence="5">
    <location>
        <begin position="112"/>
        <end position="219"/>
    </location>
</feature>
<feature type="domain" description="DNA2/NAM7 helicase helicase" evidence="3">
    <location>
        <begin position="306"/>
        <end position="397"/>
    </location>
</feature>
<dbReference type="InterPro" id="IPR041679">
    <property type="entry name" value="DNA2/NAM7-like_C"/>
</dbReference>
<evidence type="ECO:0000259" key="4">
    <source>
        <dbReference type="Pfam" id="PF13087"/>
    </source>
</evidence>
<evidence type="ECO:0000259" key="3">
    <source>
        <dbReference type="Pfam" id="PF13086"/>
    </source>
</evidence>
<dbReference type="InterPro" id="IPR041677">
    <property type="entry name" value="DNA2/NAM7_AAA_11"/>
</dbReference>
<keyword evidence="6" id="KW-0378">Hydrolase</keyword>
<dbReference type="SUPFAM" id="SSF52540">
    <property type="entry name" value="P-loop containing nucleoside triphosphate hydrolases"/>
    <property type="match status" value="1"/>
</dbReference>
<evidence type="ECO:0000259" key="5">
    <source>
        <dbReference type="Pfam" id="PF25396"/>
    </source>
</evidence>
<dbReference type="InterPro" id="IPR045055">
    <property type="entry name" value="DNA2/NAM7-like"/>
</dbReference>
<dbReference type="Pfam" id="PF25396">
    <property type="entry name" value="ZNFX1"/>
    <property type="match status" value="1"/>
</dbReference>
<dbReference type="Pfam" id="PF13087">
    <property type="entry name" value="AAA_12"/>
    <property type="match status" value="1"/>
</dbReference>
<proteinExistence type="predicted"/>
<feature type="compositionally biased region" description="Polar residues" evidence="2">
    <location>
        <begin position="960"/>
        <end position="977"/>
    </location>
</feature>